<dbReference type="AlphaFoldDB" id="M0M3K9"/>
<dbReference type="Proteomes" id="UP000011566">
    <property type="component" value="Unassembled WGS sequence"/>
</dbReference>
<dbReference type="RefSeq" id="WP_007691677.1">
    <property type="nucleotide sequence ID" value="NZ_AJRK01000431.1"/>
</dbReference>
<protein>
    <recommendedName>
        <fullName evidence="2">Sodium symporter small subunit domain-containing protein</fullName>
    </recommendedName>
</protein>
<reference evidence="3 4" key="1">
    <citation type="journal article" date="2014" name="PLoS Genet.">
        <title>Phylogenetically driven sequencing of extremely halophilic archaea reveals strategies for static and dynamic osmo-response.</title>
        <authorList>
            <person name="Becker E.A."/>
            <person name="Seitzer P.M."/>
            <person name="Tritt A."/>
            <person name="Larsen D."/>
            <person name="Krusor M."/>
            <person name="Yao A.I."/>
            <person name="Wu D."/>
            <person name="Madern D."/>
            <person name="Eisen J.A."/>
            <person name="Darling A.E."/>
            <person name="Facciotti M.T."/>
        </authorList>
    </citation>
    <scope>NUCLEOTIDE SEQUENCE [LARGE SCALE GENOMIC DNA]</scope>
    <source>
        <strain evidence="3 4">100A6</strain>
    </source>
</reference>
<accession>M0M3K9</accession>
<evidence type="ECO:0000259" key="2">
    <source>
        <dbReference type="Pfam" id="PF13937"/>
    </source>
</evidence>
<keyword evidence="1" id="KW-0812">Transmembrane</keyword>
<dbReference type="eggNOG" id="ENOG502N5XV">
    <property type="taxonomic scope" value="Archaea"/>
</dbReference>
<comment type="caution">
    <text evidence="3">The sequence shown here is derived from an EMBL/GenBank/DDBJ whole genome shotgun (WGS) entry which is preliminary data.</text>
</comment>
<dbReference type="InterPro" id="IPR019886">
    <property type="entry name" value="Na_symporter_ssu"/>
</dbReference>
<sequence length="103" mass="11618">MGESETGTTPDDEARGRTGISEADAKEYWRRNVKLIAGLFVVWFVVSFLVAIILAEPLSAINIGAIPLPFWFAQQGSIVVFVALIWIYVWRMNKLDREFGVQD</sequence>
<keyword evidence="1" id="KW-1133">Transmembrane helix</keyword>
<proteinExistence type="predicted"/>
<keyword evidence="1" id="KW-0472">Membrane</keyword>
<evidence type="ECO:0000313" key="3">
    <source>
        <dbReference type="EMBL" id="EMA39983.1"/>
    </source>
</evidence>
<organism evidence="3 4">
    <name type="scientific">Halococcus hamelinensis 100A6</name>
    <dbReference type="NCBI Taxonomy" id="1132509"/>
    <lineage>
        <taxon>Archaea</taxon>
        <taxon>Methanobacteriati</taxon>
        <taxon>Methanobacteriota</taxon>
        <taxon>Stenosarchaea group</taxon>
        <taxon>Halobacteria</taxon>
        <taxon>Halobacteriales</taxon>
        <taxon>Halococcaceae</taxon>
        <taxon>Halococcus</taxon>
    </lineage>
</organism>
<gene>
    <name evidence="3" type="ORF">C447_05508</name>
</gene>
<feature type="transmembrane region" description="Helical" evidence="1">
    <location>
        <begin position="35"/>
        <end position="55"/>
    </location>
</feature>
<dbReference type="Pfam" id="PF13937">
    <property type="entry name" value="DUF4212"/>
    <property type="match status" value="1"/>
</dbReference>
<feature type="transmembrane region" description="Helical" evidence="1">
    <location>
        <begin position="70"/>
        <end position="89"/>
    </location>
</feature>
<feature type="domain" description="Sodium symporter small subunit" evidence="2">
    <location>
        <begin position="26"/>
        <end position="102"/>
    </location>
</feature>
<evidence type="ECO:0000313" key="4">
    <source>
        <dbReference type="Proteomes" id="UP000011566"/>
    </source>
</evidence>
<name>M0M3K9_9EURY</name>
<dbReference type="EMBL" id="AOMB01000014">
    <property type="protein sequence ID" value="EMA39983.1"/>
    <property type="molecule type" value="Genomic_DNA"/>
</dbReference>
<dbReference type="NCBIfam" id="TIGR03647">
    <property type="entry name" value="Na_symport_sm"/>
    <property type="match status" value="1"/>
</dbReference>
<evidence type="ECO:0000256" key="1">
    <source>
        <dbReference type="SAM" id="Phobius"/>
    </source>
</evidence>
<dbReference type="OrthoDB" id="212617at2157"/>
<dbReference type="PATRIC" id="fig|1132509.6.peg.1265"/>
<keyword evidence="4" id="KW-1185">Reference proteome</keyword>